<dbReference type="InterPro" id="IPR016032">
    <property type="entry name" value="Sig_transdc_resp-reg_C-effctor"/>
</dbReference>
<evidence type="ECO:0000313" key="3">
    <source>
        <dbReference type="Proteomes" id="UP000619479"/>
    </source>
</evidence>
<feature type="domain" description="HTH luxR-type" evidence="1">
    <location>
        <begin position="273"/>
        <end position="338"/>
    </location>
</feature>
<dbReference type="AlphaFoldDB" id="A0A919M5Q6"/>
<dbReference type="Pfam" id="PF00196">
    <property type="entry name" value="GerE"/>
    <property type="match status" value="1"/>
</dbReference>
<dbReference type="SUPFAM" id="SSF53474">
    <property type="entry name" value="alpha/beta-Hydrolases"/>
    <property type="match status" value="1"/>
</dbReference>
<name>A0A919M5Q6_9ACTN</name>
<evidence type="ECO:0000259" key="1">
    <source>
        <dbReference type="PROSITE" id="PS50043"/>
    </source>
</evidence>
<dbReference type="CDD" id="cd06170">
    <property type="entry name" value="LuxR_C_like"/>
    <property type="match status" value="1"/>
</dbReference>
<dbReference type="PANTHER" id="PTHR43433:SF8">
    <property type="entry name" value="BIFUNCTIONAL LIPASE_ADENYLATE CYCLASE LIPJ"/>
    <property type="match status" value="1"/>
</dbReference>
<dbReference type="InterPro" id="IPR000792">
    <property type="entry name" value="Tscrpt_reg_LuxR_C"/>
</dbReference>
<dbReference type="SUPFAM" id="SSF46894">
    <property type="entry name" value="C-terminal effector domain of the bipartite response regulators"/>
    <property type="match status" value="1"/>
</dbReference>
<dbReference type="InterPro" id="IPR000073">
    <property type="entry name" value="AB_hydrolase_1"/>
</dbReference>
<accession>A0A919M5Q6</accession>
<dbReference type="RefSeq" id="WP_203741537.1">
    <property type="nucleotide sequence ID" value="NZ_BAAAUC010000003.1"/>
</dbReference>
<dbReference type="GO" id="GO:0006355">
    <property type="term" value="P:regulation of DNA-templated transcription"/>
    <property type="evidence" value="ECO:0007669"/>
    <property type="project" value="InterPro"/>
</dbReference>
<dbReference type="GO" id="GO:0003677">
    <property type="term" value="F:DNA binding"/>
    <property type="evidence" value="ECO:0007669"/>
    <property type="project" value="InterPro"/>
</dbReference>
<dbReference type="Gene3D" id="3.40.50.1820">
    <property type="entry name" value="alpha/beta hydrolase"/>
    <property type="match status" value="1"/>
</dbReference>
<dbReference type="EMBL" id="BOMH01000025">
    <property type="protein sequence ID" value="GID65468.1"/>
    <property type="molecule type" value="Genomic_DNA"/>
</dbReference>
<dbReference type="InterPro" id="IPR050471">
    <property type="entry name" value="AB_hydrolase"/>
</dbReference>
<comment type="caution">
    <text evidence="2">The sequence shown here is derived from an EMBL/GenBank/DDBJ whole genome shotgun (WGS) entry which is preliminary data.</text>
</comment>
<dbReference type="Pfam" id="PF00561">
    <property type="entry name" value="Abhydrolase_1"/>
    <property type="match status" value="1"/>
</dbReference>
<dbReference type="Gene3D" id="1.10.10.10">
    <property type="entry name" value="Winged helix-like DNA-binding domain superfamily/Winged helix DNA-binding domain"/>
    <property type="match status" value="1"/>
</dbReference>
<keyword evidence="3" id="KW-1185">Reference proteome</keyword>
<organism evidence="2 3">
    <name type="scientific">Actinoplanes cyaneus</name>
    <dbReference type="NCBI Taxonomy" id="52696"/>
    <lineage>
        <taxon>Bacteria</taxon>
        <taxon>Bacillati</taxon>
        <taxon>Actinomycetota</taxon>
        <taxon>Actinomycetes</taxon>
        <taxon>Micromonosporales</taxon>
        <taxon>Micromonosporaceae</taxon>
        <taxon>Actinoplanes</taxon>
    </lineage>
</organism>
<proteinExistence type="predicted"/>
<reference evidence="2" key="1">
    <citation type="submission" date="2021-01" db="EMBL/GenBank/DDBJ databases">
        <title>Whole genome shotgun sequence of Actinoplanes cyaneus NBRC 14990.</title>
        <authorList>
            <person name="Komaki H."/>
            <person name="Tamura T."/>
        </authorList>
    </citation>
    <scope>NUCLEOTIDE SEQUENCE</scope>
    <source>
        <strain evidence="2">NBRC 14990</strain>
    </source>
</reference>
<dbReference type="PRINTS" id="PR00038">
    <property type="entry name" value="HTHLUXR"/>
</dbReference>
<dbReference type="GO" id="GO:0003824">
    <property type="term" value="F:catalytic activity"/>
    <property type="evidence" value="ECO:0007669"/>
    <property type="project" value="UniProtKB-ARBA"/>
</dbReference>
<sequence length="341" mass="36953">MGQRVAWTRSPGGARVAYAVSGSGPPLVYVNGWLSHLELSWALPAERGFFEALSEGRRLIRYDKPGCGLSTPAVSPDHTLEDEFDALRAVLDATGTDRCDLMGVSSGAAVAAAWAARHPSSVSRLVLYGGWAYGPDVAAPEIQTHVLGLVRQHWGLASGLLGDVFAPDVEGPARTAFARYQRESASAETACAMLLMAYRIDVLDLLRRVTAPTLVVHRERDRAAPIEQGRRLADGIPGARFAVIPGRSHLPYVGDPEPLIREIRRFLGLPVRRRGAVPALTARQREVAGLIAQGCTNREIGERLGIAERSAEAHVERIRLRMDFRSRAQIAAWYVATGGAN</sequence>
<dbReference type="InterPro" id="IPR029058">
    <property type="entry name" value="AB_hydrolase_fold"/>
</dbReference>
<dbReference type="SMART" id="SM00421">
    <property type="entry name" value="HTH_LUXR"/>
    <property type="match status" value="1"/>
</dbReference>
<evidence type="ECO:0000313" key="2">
    <source>
        <dbReference type="EMBL" id="GID65468.1"/>
    </source>
</evidence>
<dbReference type="PANTHER" id="PTHR43433">
    <property type="entry name" value="HYDROLASE, ALPHA/BETA FOLD FAMILY PROTEIN"/>
    <property type="match status" value="1"/>
</dbReference>
<dbReference type="PRINTS" id="PR00111">
    <property type="entry name" value="ABHYDROLASE"/>
</dbReference>
<dbReference type="Proteomes" id="UP000619479">
    <property type="component" value="Unassembled WGS sequence"/>
</dbReference>
<dbReference type="PROSITE" id="PS50043">
    <property type="entry name" value="HTH_LUXR_2"/>
    <property type="match status" value="1"/>
</dbReference>
<dbReference type="InterPro" id="IPR036388">
    <property type="entry name" value="WH-like_DNA-bd_sf"/>
</dbReference>
<protein>
    <submittedName>
        <fullName evidence="2">LuxR family transcriptional regulator</fullName>
    </submittedName>
</protein>
<gene>
    <name evidence="2" type="ORF">Acy02nite_33490</name>
</gene>